<organism evidence="1 2">
    <name type="scientific">Phytophthora megakarya</name>
    <dbReference type="NCBI Taxonomy" id="4795"/>
    <lineage>
        <taxon>Eukaryota</taxon>
        <taxon>Sar</taxon>
        <taxon>Stramenopiles</taxon>
        <taxon>Oomycota</taxon>
        <taxon>Peronosporomycetes</taxon>
        <taxon>Peronosporales</taxon>
        <taxon>Peronosporaceae</taxon>
        <taxon>Phytophthora</taxon>
    </lineage>
</organism>
<evidence type="ECO:0000313" key="1">
    <source>
        <dbReference type="EMBL" id="OWZ01278.1"/>
    </source>
</evidence>
<accession>A0A225V8Q7</accession>
<sequence>MRARHDLFGLLKRFGPLHVFFTVFPDSSGTYNIAVKCGRISKQAIDDANTWLMPNRAKRKAVAAAHPVECTKYFLRVVDTIIEDVLGWNQNVHAPKRGGGIFGIVRAFGAAAETQVAGDLHAHLAVWLQGLPTTSIEYREFMETNPDFWGRFVRLVDRVLVTKPPCLADERQCPVCFAENSLKPVVPGIDAFRRPTHGTSPPVTSECNVCGVEFRDKGIIDHAVQSMADSQHVLVDVQSTDFEKCRPPSKDAFGDLATSLLVRDVQVHYWNHSKSCFKVSDPLWIYNVAKFIVIEIVDRPGLSIRLHRAIGCEYVNAYNPVVMATLKCNHDAQFVLNGSKDTAAYIAKYCFKNQNPVENHTALSLAAFANAAKKAQMLPPETTSMEVGYRILGSMLYSVTNGHEVAATMAALYILNESPFWFSHDFVHINLGKMLKKYEESVEISISQQAIEDEQSHFSNVPTKTLLQKYWKREGSLENLCFMEICEQYEFNRQTRNEESSPNCSDVALFSKLTCPKVFVLSGDEIPDISS</sequence>
<name>A0A225V8Q7_9STRA</name>
<evidence type="ECO:0000313" key="2">
    <source>
        <dbReference type="Proteomes" id="UP000198211"/>
    </source>
</evidence>
<proteinExistence type="predicted"/>
<gene>
    <name evidence="1" type="ORF">PHMEG_00027371</name>
</gene>
<dbReference type="OrthoDB" id="129017at2759"/>
<dbReference type="Proteomes" id="UP000198211">
    <property type="component" value="Unassembled WGS sequence"/>
</dbReference>
<comment type="caution">
    <text evidence="1">The sequence shown here is derived from an EMBL/GenBank/DDBJ whole genome shotgun (WGS) entry which is preliminary data.</text>
</comment>
<protein>
    <recommendedName>
        <fullName evidence="3">Helitron helicase</fullName>
    </recommendedName>
</protein>
<dbReference type="AlphaFoldDB" id="A0A225V8Q7"/>
<keyword evidence="2" id="KW-1185">Reference proteome</keyword>
<reference evidence="2" key="1">
    <citation type="submission" date="2017-03" db="EMBL/GenBank/DDBJ databases">
        <title>Phytopthora megakarya and P. palmivora, two closely related causual agents of cacao black pod achieved similar genome size and gene model numbers by different mechanisms.</title>
        <authorList>
            <person name="Ali S."/>
            <person name="Shao J."/>
            <person name="Larry D.J."/>
            <person name="Kronmiller B."/>
            <person name="Shen D."/>
            <person name="Strem M.D."/>
            <person name="Melnick R.L."/>
            <person name="Guiltinan M.J."/>
            <person name="Tyler B.M."/>
            <person name="Meinhardt L.W."/>
            <person name="Bailey B.A."/>
        </authorList>
    </citation>
    <scope>NUCLEOTIDE SEQUENCE [LARGE SCALE GENOMIC DNA]</scope>
    <source>
        <strain evidence="2">zdho120</strain>
    </source>
</reference>
<evidence type="ECO:0008006" key="3">
    <source>
        <dbReference type="Google" id="ProtNLM"/>
    </source>
</evidence>
<dbReference type="EMBL" id="NBNE01006967">
    <property type="protein sequence ID" value="OWZ01278.1"/>
    <property type="molecule type" value="Genomic_DNA"/>
</dbReference>